<dbReference type="Proteomes" id="UP000198964">
    <property type="component" value="Unassembled WGS sequence"/>
</dbReference>
<reference evidence="2 3" key="1">
    <citation type="submission" date="2016-10" db="EMBL/GenBank/DDBJ databases">
        <authorList>
            <person name="de Groot N.N."/>
        </authorList>
    </citation>
    <scope>NUCLEOTIDE SEQUENCE [LARGE SCALE GENOMIC DNA]</scope>
    <source>
        <strain evidence="2 3">CGMCC 1.9156</strain>
    </source>
</reference>
<gene>
    <name evidence="2" type="ORF">SAMN05216283_11077</name>
</gene>
<dbReference type="RefSeq" id="WP_093920943.1">
    <property type="nucleotide sequence ID" value="NZ_FONW01000010.1"/>
</dbReference>
<feature type="coiled-coil region" evidence="1">
    <location>
        <begin position="6"/>
        <end position="45"/>
    </location>
</feature>
<dbReference type="EMBL" id="FONW01000010">
    <property type="protein sequence ID" value="SFF59734.1"/>
    <property type="molecule type" value="Genomic_DNA"/>
</dbReference>
<evidence type="ECO:0000313" key="2">
    <source>
        <dbReference type="EMBL" id="SFF59734.1"/>
    </source>
</evidence>
<name>A0A1I2JYT2_9BACT</name>
<organism evidence="2 3">
    <name type="scientific">Sunxiuqinia elliptica</name>
    <dbReference type="NCBI Taxonomy" id="655355"/>
    <lineage>
        <taxon>Bacteria</taxon>
        <taxon>Pseudomonadati</taxon>
        <taxon>Bacteroidota</taxon>
        <taxon>Bacteroidia</taxon>
        <taxon>Marinilabiliales</taxon>
        <taxon>Prolixibacteraceae</taxon>
        <taxon>Sunxiuqinia</taxon>
    </lineage>
</organism>
<dbReference type="AlphaFoldDB" id="A0A1I2JYT2"/>
<protein>
    <submittedName>
        <fullName evidence="2">Uncharacterized protein</fullName>
    </submittedName>
</protein>
<accession>A0A1I2JYT2</accession>
<keyword evidence="3" id="KW-1185">Reference proteome</keyword>
<dbReference type="STRING" id="655355.SAMN05216283_11077"/>
<evidence type="ECO:0000313" key="3">
    <source>
        <dbReference type="Proteomes" id="UP000198964"/>
    </source>
</evidence>
<evidence type="ECO:0000256" key="1">
    <source>
        <dbReference type="SAM" id="Coils"/>
    </source>
</evidence>
<proteinExistence type="predicted"/>
<sequence>MKNKSLKAFLNEFTELADQKEEVRMQEMERLIEKWKKMIKKIQTRGGSQAEEYRNWHHLKLSIEWVKETLVIERKSLHLICWRF</sequence>
<keyword evidence="1" id="KW-0175">Coiled coil</keyword>